<dbReference type="Proteomes" id="UP000652761">
    <property type="component" value="Unassembled WGS sequence"/>
</dbReference>
<gene>
    <name evidence="1" type="ORF">Taro_001963</name>
</gene>
<keyword evidence="2" id="KW-1185">Reference proteome</keyword>
<protein>
    <submittedName>
        <fullName evidence="1">Uncharacterized protein</fullName>
    </submittedName>
</protein>
<dbReference type="AlphaFoldDB" id="A0A843TCP9"/>
<reference evidence="1" key="1">
    <citation type="submission" date="2017-07" db="EMBL/GenBank/DDBJ databases">
        <title>Taro Niue Genome Assembly and Annotation.</title>
        <authorList>
            <person name="Atibalentja N."/>
            <person name="Keating K."/>
            <person name="Fields C.J."/>
        </authorList>
    </citation>
    <scope>NUCLEOTIDE SEQUENCE</scope>
    <source>
        <strain evidence="1">Niue_2</strain>
        <tissue evidence="1">Leaf</tissue>
    </source>
</reference>
<name>A0A843TCP9_COLES</name>
<evidence type="ECO:0000313" key="2">
    <source>
        <dbReference type="Proteomes" id="UP000652761"/>
    </source>
</evidence>
<accession>A0A843TCP9</accession>
<organism evidence="1 2">
    <name type="scientific">Colocasia esculenta</name>
    <name type="common">Wild taro</name>
    <name type="synonym">Arum esculentum</name>
    <dbReference type="NCBI Taxonomy" id="4460"/>
    <lineage>
        <taxon>Eukaryota</taxon>
        <taxon>Viridiplantae</taxon>
        <taxon>Streptophyta</taxon>
        <taxon>Embryophyta</taxon>
        <taxon>Tracheophyta</taxon>
        <taxon>Spermatophyta</taxon>
        <taxon>Magnoliopsida</taxon>
        <taxon>Liliopsida</taxon>
        <taxon>Araceae</taxon>
        <taxon>Aroideae</taxon>
        <taxon>Colocasieae</taxon>
        <taxon>Colocasia</taxon>
    </lineage>
</organism>
<dbReference type="EMBL" id="NMUH01000044">
    <property type="protein sequence ID" value="MQL69678.1"/>
    <property type="molecule type" value="Genomic_DNA"/>
</dbReference>
<proteinExistence type="predicted"/>
<comment type="caution">
    <text evidence="1">The sequence shown here is derived from an EMBL/GenBank/DDBJ whole genome shotgun (WGS) entry which is preliminary data.</text>
</comment>
<sequence>MDEERLLARFVQQMGRGEMTRNLHNNESESGCQSRGQKAYKWVRLLCDPSVQIGTHLCNAFM</sequence>
<evidence type="ECO:0000313" key="1">
    <source>
        <dbReference type="EMBL" id="MQL69678.1"/>
    </source>
</evidence>